<protein>
    <recommendedName>
        <fullName evidence="4">Lipoprotein</fullName>
    </recommendedName>
</protein>
<feature type="compositionally biased region" description="Low complexity" evidence="1">
    <location>
        <begin position="37"/>
        <end position="64"/>
    </location>
</feature>
<dbReference type="EMBL" id="DSYK01000240">
    <property type="protein sequence ID" value="HGS21146.1"/>
    <property type="molecule type" value="Genomic_DNA"/>
</dbReference>
<comment type="caution">
    <text evidence="3">The sequence shown here is derived from an EMBL/GenBank/DDBJ whole genome shotgun (WGS) entry which is preliminary data.</text>
</comment>
<feature type="chain" id="PRO_5027782447" description="Lipoprotein" evidence="2">
    <location>
        <begin position="24"/>
        <end position="152"/>
    </location>
</feature>
<evidence type="ECO:0008006" key="4">
    <source>
        <dbReference type="Google" id="ProtNLM"/>
    </source>
</evidence>
<sequence length="152" mass="16440">MKKTAMIFSLLISMMLFMLVACAPLTNTPQEAPPTPMNTSTPSPDPTNSSPPEETTVSPVTPAPITGEAPQDVLDKVLADLEQRLGQKPSRVEVLRSEFVTWNDGSLGCPKPGVYYTQATVDGYWIVIKADGKTYDYRVASSQSTPVLCSES</sequence>
<organism evidence="3">
    <name type="scientific">Anaerolinea thermolimosa</name>
    <dbReference type="NCBI Taxonomy" id="229919"/>
    <lineage>
        <taxon>Bacteria</taxon>
        <taxon>Bacillati</taxon>
        <taxon>Chloroflexota</taxon>
        <taxon>Anaerolineae</taxon>
        <taxon>Anaerolineales</taxon>
        <taxon>Anaerolineaceae</taxon>
        <taxon>Anaerolinea</taxon>
    </lineage>
</organism>
<evidence type="ECO:0000256" key="2">
    <source>
        <dbReference type="SAM" id="SignalP"/>
    </source>
</evidence>
<reference evidence="3" key="1">
    <citation type="journal article" date="2020" name="mSystems">
        <title>Genome- and Community-Level Interaction Insights into Carbon Utilization and Element Cycling Functions of Hydrothermarchaeota in Hydrothermal Sediment.</title>
        <authorList>
            <person name="Zhou Z."/>
            <person name="Liu Y."/>
            <person name="Xu W."/>
            <person name="Pan J."/>
            <person name="Luo Z.H."/>
            <person name="Li M."/>
        </authorList>
    </citation>
    <scope>NUCLEOTIDE SEQUENCE [LARGE SCALE GENOMIC DNA]</scope>
    <source>
        <strain evidence="3">SpSt-573</strain>
    </source>
</reference>
<gene>
    <name evidence="3" type="ORF">ENT37_04675</name>
</gene>
<keyword evidence="2" id="KW-0732">Signal</keyword>
<evidence type="ECO:0000313" key="3">
    <source>
        <dbReference type="EMBL" id="HGS21146.1"/>
    </source>
</evidence>
<feature type="signal peptide" evidence="2">
    <location>
        <begin position="1"/>
        <end position="23"/>
    </location>
</feature>
<name>A0A7C4PKD7_9CHLR</name>
<feature type="region of interest" description="Disordered" evidence="1">
    <location>
        <begin position="30"/>
        <end position="69"/>
    </location>
</feature>
<dbReference type="PROSITE" id="PS51257">
    <property type="entry name" value="PROKAR_LIPOPROTEIN"/>
    <property type="match status" value="1"/>
</dbReference>
<accession>A0A7C4PKD7</accession>
<proteinExistence type="predicted"/>
<evidence type="ECO:0000256" key="1">
    <source>
        <dbReference type="SAM" id="MobiDB-lite"/>
    </source>
</evidence>
<dbReference type="AlphaFoldDB" id="A0A7C4PKD7"/>